<evidence type="ECO:0000256" key="1">
    <source>
        <dbReference type="ARBA" id="ARBA00004141"/>
    </source>
</evidence>
<dbReference type="EMBL" id="GU189300">
    <property type="protein sequence ID" value="ACZ81392.1"/>
    <property type="molecule type" value="mRNA"/>
</dbReference>
<dbReference type="PANTHER" id="PTHR31942:SF49">
    <property type="entry name" value="MLO-LIKE PROTEIN 8"/>
    <property type="match status" value="1"/>
</dbReference>
<dbReference type="GO" id="GO:0006952">
    <property type="term" value="P:defense response"/>
    <property type="evidence" value="ECO:0007669"/>
    <property type="project" value="UniProtKB-KW"/>
</dbReference>
<evidence type="ECO:0000256" key="5">
    <source>
        <dbReference type="ARBA" id="ARBA00022989"/>
    </source>
</evidence>
<keyword evidence="4 8" id="KW-0611">Plant defense</keyword>
<comment type="subcellular location">
    <subcellularLocation>
        <location evidence="1 8">Membrane</location>
        <topology evidence="1 8">Multi-pass membrane protein</topology>
    </subcellularLocation>
</comment>
<dbReference type="AlphaFoldDB" id="D2K8P2"/>
<protein>
    <recommendedName>
        <fullName evidence="8">MLO-like protein</fullName>
    </recommendedName>
</protein>
<evidence type="ECO:0000256" key="7">
    <source>
        <dbReference type="ARBA" id="ARBA00023265"/>
    </source>
</evidence>
<keyword evidence="7 8" id="KW-0568">Pathogenesis-related protein</keyword>
<feature type="transmembrane region" description="Helical" evidence="9">
    <location>
        <begin position="190"/>
        <end position="210"/>
    </location>
</feature>
<evidence type="ECO:0000256" key="6">
    <source>
        <dbReference type="ARBA" id="ARBA00023136"/>
    </source>
</evidence>
<dbReference type="Pfam" id="PF03094">
    <property type="entry name" value="Mlo"/>
    <property type="match status" value="2"/>
</dbReference>
<evidence type="ECO:0000256" key="8">
    <source>
        <dbReference type="RuleBase" id="RU280816"/>
    </source>
</evidence>
<dbReference type="GO" id="GO:0016020">
    <property type="term" value="C:membrane"/>
    <property type="evidence" value="ECO:0007669"/>
    <property type="project" value="UniProtKB-SubCell"/>
</dbReference>
<comment type="similarity">
    <text evidence="2 8">Belongs to the MLO family.</text>
</comment>
<accession>D2K8P2</accession>
<feature type="non-terminal residue" evidence="10">
    <location>
        <position position="1"/>
    </location>
</feature>
<keyword evidence="8" id="KW-0112">Calmodulin-binding</keyword>
<dbReference type="InterPro" id="IPR004326">
    <property type="entry name" value="Mlo"/>
</dbReference>
<evidence type="ECO:0000256" key="9">
    <source>
        <dbReference type="SAM" id="Phobius"/>
    </source>
</evidence>
<feature type="non-terminal residue" evidence="10">
    <location>
        <position position="519"/>
    </location>
</feature>
<keyword evidence="3 8" id="KW-0812">Transmembrane</keyword>
<feature type="transmembrane region" description="Helical" evidence="9">
    <location>
        <begin position="149"/>
        <end position="169"/>
    </location>
</feature>
<name>D2K8P2_9ROSA</name>
<reference evidence="10" key="1">
    <citation type="submission" date="2009-11" db="EMBL/GenBank/DDBJ databases">
        <title>Molecular Phylogeny and Evolution of Powdery Mildew Resistance Locus O in Rosaceae.</title>
        <authorList>
            <person name="Jiwan D."/>
            <person name="Saski C."/>
            <person name="Main D."/>
        </authorList>
    </citation>
    <scope>NUCLEOTIDE SEQUENCE</scope>
</reference>
<evidence type="ECO:0000256" key="2">
    <source>
        <dbReference type="ARBA" id="ARBA00006574"/>
    </source>
</evidence>
<feature type="transmembrane region" description="Helical" evidence="9">
    <location>
        <begin position="401"/>
        <end position="422"/>
    </location>
</feature>
<evidence type="ECO:0000256" key="3">
    <source>
        <dbReference type="ARBA" id="ARBA00022692"/>
    </source>
</evidence>
<feature type="transmembrane region" description="Helical" evidence="9">
    <location>
        <begin position="321"/>
        <end position="347"/>
    </location>
</feature>
<sequence>MRKIGIWILQLAITSNLVGCLTTVWSLSFCILAHVLYVKTELLKLIFCRDASFDNFLGLLVGLTTQCAMDSSLVSSISKIEFHIECVIPFMEMPYVQLHLGPGSKFNFQKYIKRSLEDDFKVVVGVRYQYLSCVSYITSCRFHPILPCLVWSANILNCFFMLLAVLYCGHHLSFCSLMLKASYFFLEKSFIIFILTLFNLIDFYCIIMFFQDGRHCFGHLSLSLDIVFLKDNPVLENSFPIMMIILLVGTKLQAILTKMALEITEKHAVVQGIPLVQGSDKYFWFARPQLVLHLIHFALFQVLDCLLFCTLSLVVCSDFSYSLLLTISVFWYMQNAFQIIYFFWIWVKNCSHFSISITLFKLRLMSNTQILTDNLSAVFIWVEILLPCQFQACNRKSYFRVSIISLDLMFLLGSNGSLTYVIWVSCRVGVLCLCSYITLPLYALVTQVLLFEIPSFFMHKSWSALCHYPMNCILNWMKNCCGERCRWVHTRNPSLMNKHPRPLRSGTWLRRSTVGPMAA</sequence>
<evidence type="ECO:0000313" key="10">
    <source>
        <dbReference type="EMBL" id="ACZ81392.1"/>
    </source>
</evidence>
<organism evidence="10">
    <name type="scientific">Prunus americana</name>
    <name type="common">American plum</name>
    <dbReference type="NCBI Taxonomy" id="122118"/>
    <lineage>
        <taxon>Eukaryota</taxon>
        <taxon>Viridiplantae</taxon>
        <taxon>Streptophyta</taxon>
        <taxon>Embryophyta</taxon>
        <taxon>Tracheophyta</taxon>
        <taxon>Spermatophyta</taxon>
        <taxon>Magnoliopsida</taxon>
        <taxon>eudicotyledons</taxon>
        <taxon>Gunneridae</taxon>
        <taxon>Pentapetalae</taxon>
        <taxon>rosids</taxon>
        <taxon>fabids</taxon>
        <taxon>Rosales</taxon>
        <taxon>Rosaceae</taxon>
        <taxon>Amygdaloideae</taxon>
        <taxon>Amygdaleae</taxon>
        <taxon>Prunus</taxon>
    </lineage>
</organism>
<feature type="transmembrane region" description="Helical" evidence="9">
    <location>
        <begin position="428"/>
        <end position="451"/>
    </location>
</feature>
<keyword evidence="6 8" id="KW-0472">Membrane</keyword>
<evidence type="ECO:0000256" key="4">
    <source>
        <dbReference type="ARBA" id="ARBA00022821"/>
    </source>
</evidence>
<feature type="transmembrane region" description="Helical" evidence="9">
    <location>
        <begin position="290"/>
        <end position="315"/>
    </location>
</feature>
<dbReference type="PANTHER" id="PTHR31942">
    <property type="entry name" value="MLO-LIKE PROTEIN 1"/>
    <property type="match status" value="1"/>
</dbReference>
<dbReference type="GO" id="GO:0005516">
    <property type="term" value="F:calmodulin binding"/>
    <property type="evidence" value="ECO:0007669"/>
    <property type="project" value="UniProtKB-KW"/>
</dbReference>
<comment type="function">
    <text evidence="8">May be involved in modulation of pathogen defense and leaf cell death.</text>
</comment>
<proteinExistence type="evidence at transcript level"/>
<gene>
    <name evidence="10" type="primary">Mlo</name>
    <name evidence="8" type="synonym">MLO</name>
</gene>
<keyword evidence="5 8" id="KW-1133">Transmembrane helix</keyword>
<comment type="domain">
    <text evidence="8">The C-terminus contains a calmodulin-binding domain, which binds calmodulin in a calcium-dependent fashion.</text>
</comment>